<dbReference type="InterPro" id="IPR002225">
    <property type="entry name" value="3Beta_OHSteriod_DH/Estase"/>
</dbReference>
<sequence>MSTARPPSTKIVIIGAGFLAKYITKTLIAASSRSQIFLASRNPDKLYTDLKHLGKQISTPYTGIDITDRGQNKRLDEALEGAEVVINLVGILYGSRPVFEAVQWKGAENVARASQKAGAKLIHISAIGANSTSSIDYWRTKGLGEQAVLSESPKATIIRPSLIFGPGDGFFARFATLAKYLPFLPVFGGGASLFQPVYAGDIARAVEVVSRSRRNPEIADLVDGKIIEAGGPKVYTYKELMQTTLKYAELSRPVVSVPFALGSVQGLVMEQFPENLLTVTRSQVNQLRENNIVTDPLPSTHVSFAQVISSFPPLDLPSSSPPSKGIKTDQEVLTSVEQILPEYLGSSASSVKSGRRTHGRKGFEG</sequence>
<accession>A0A0F7SWF4</accession>
<evidence type="ECO:0000259" key="1">
    <source>
        <dbReference type="Pfam" id="PF01073"/>
    </source>
</evidence>
<proteinExistence type="predicted"/>
<organism evidence="2">
    <name type="scientific">Phaffia rhodozyma</name>
    <name type="common">Yeast</name>
    <name type="synonym">Xanthophyllomyces dendrorhous</name>
    <dbReference type="NCBI Taxonomy" id="264483"/>
    <lineage>
        <taxon>Eukaryota</taxon>
        <taxon>Fungi</taxon>
        <taxon>Dikarya</taxon>
        <taxon>Basidiomycota</taxon>
        <taxon>Agaricomycotina</taxon>
        <taxon>Tremellomycetes</taxon>
        <taxon>Cystofilobasidiales</taxon>
        <taxon>Mrakiaceae</taxon>
        <taxon>Phaffia</taxon>
    </lineage>
</organism>
<protein>
    <submittedName>
        <fullName evidence="2">NADH:ubiquinone oxidoreductase, NDUFA9/39kDa subunit</fullName>
    </submittedName>
</protein>
<dbReference type="GO" id="GO:0016616">
    <property type="term" value="F:oxidoreductase activity, acting on the CH-OH group of donors, NAD or NADP as acceptor"/>
    <property type="evidence" value="ECO:0007669"/>
    <property type="project" value="InterPro"/>
</dbReference>
<dbReference type="PANTHER" id="PTHR12126:SF11">
    <property type="entry name" value="NADH DEHYDROGENASE [UBIQUINONE] 1 ALPHA SUBCOMPLEX SUBUNIT 9, MITOCHONDRIAL"/>
    <property type="match status" value="1"/>
</dbReference>
<dbReference type="PANTHER" id="PTHR12126">
    <property type="entry name" value="NADH-UBIQUINONE OXIDOREDUCTASE 39 KDA SUBUNIT-RELATED"/>
    <property type="match status" value="1"/>
</dbReference>
<reference evidence="2" key="1">
    <citation type="submission" date="2014-08" db="EMBL/GenBank/DDBJ databases">
        <authorList>
            <person name="Sharma Rahul"/>
            <person name="Thines Marco"/>
        </authorList>
    </citation>
    <scope>NUCLEOTIDE SEQUENCE</scope>
</reference>
<dbReference type="SUPFAM" id="SSF51735">
    <property type="entry name" value="NAD(P)-binding Rossmann-fold domains"/>
    <property type="match status" value="1"/>
</dbReference>
<dbReference type="CDD" id="cd05271">
    <property type="entry name" value="NDUFA9_like_SDR_a"/>
    <property type="match status" value="1"/>
</dbReference>
<evidence type="ECO:0000313" key="2">
    <source>
        <dbReference type="EMBL" id="CED84925.1"/>
    </source>
</evidence>
<dbReference type="AlphaFoldDB" id="A0A0F7SWF4"/>
<dbReference type="Pfam" id="PF01073">
    <property type="entry name" value="3Beta_HSD"/>
    <property type="match status" value="1"/>
</dbReference>
<dbReference type="Gene3D" id="3.40.50.720">
    <property type="entry name" value="NAD(P)-binding Rossmann-like Domain"/>
    <property type="match status" value="1"/>
</dbReference>
<feature type="domain" description="3-beta hydroxysteroid dehydrogenase/isomerase" evidence="1">
    <location>
        <begin position="12"/>
        <end position="226"/>
    </location>
</feature>
<name>A0A0F7SWF4_PHARH</name>
<dbReference type="GO" id="GO:0044877">
    <property type="term" value="F:protein-containing complex binding"/>
    <property type="evidence" value="ECO:0007669"/>
    <property type="project" value="TreeGrafter"/>
</dbReference>
<dbReference type="InterPro" id="IPR036291">
    <property type="entry name" value="NAD(P)-bd_dom_sf"/>
</dbReference>
<dbReference type="EMBL" id="LN483166">
    <property type="protein sequence ID" value="CED84925.1"/>
    <property type="molecule type" value="Genomic_DNA"/>
</dbReference>
<dbReference type="GO" id="GO:0005739">
    <property type="term" value="C:mitochondrion"/>
    <property type="evidence" value="ECO:0007669"/>
    <property type="project" value="TreeGrafter"/>
</dbReference>
<dbReference type="InterPro" id="IPR051207">
    <property type="entry name" value="ComplexI_NDUFA9_subunit"/>
</dbReference>
<dbReference type="GO" id="GO:0006694">
    <property type="term" value="P:steroid biosynthetic process"/>
    <property type="evidence" value="ECO:0007669"/>
    <property type="project" value="InterPro"/>
</dbReference>
<keyword evidence="2" id="KW-0830">Ubiquinone</keyword>